<dbReference type="RefSeq" id="WP_308431849.1">
    <property type="nucleotide sequence ID" value="NZ_BMTU01000014.1"/>
</dbReference>
<dbReference type="Gene3D" id="3.90.1150.200">
    <property type="match status" value="1"/>
</dbReference>
<proteinExistence type="predicted"/>
<feature type="region of interest" description="Disordered" evidence="2">
    <location>
        <begin position="160"/>
        <end position="180"/>
    </location>
</feature>
<reference evidence="3" key="2">
    <citation type="submission" date="2020-09" db="EMBL/GenBank/DDBJ databases">
        <authorList>
            <person name="Sun Q."/>
            <person name="Ohkuma M."/>
        </authorList>
    </citation>
    <scope>NUCLEOTIDE SEQUENCE</scope>
    <source>
        <strain evidence="3">JCM 4403</strain>
    </source>
</reference>
<dbReference type="Proteomes" id="UP000656732">
    <property type="component" value="Unassembled WGS sequence"/>
</dbReference>
<evidence type="ECO:0000256" key="2">
    <source>
        <dbReference type="SAM" id="MobiDB-lite"/>
    </source>
</evidence>
<evidence type="ECO:0000256" key="1">
    <source>
        <dbReference type="SAM" id="Coils"/>
    </source>
</evidence>
<protein>
    <recommendedName>
        <fullName evidence="5">YdhG-like domain-containing protein</fullName>
    </recommendedName>
</protein>
<evidence type="ECO:0000313" key="3">
    <source>
        <dbReference type="EMBL" id="GGR01262.1"/>
    </source>
</evidence>
<accession>A0A918C1X7</accession>
<dbReference type="EMBL" id="BMTU01000014">
    <property type="protein sequence ID" value="GGR01262.1"/>
    <property type="molecule type" value="Genomic_DNA"/>
</dbReference>
<feature type="compositionally biased region" description="Polar residues" evidence="2">
    <location>
        <begin position="171"/>
        <end position="180"/>
    </location>
</feature>
<keyword evidence="1" id="KW-0175">Coiled coil</keyword>
<dbReference type="SUPFAM" id="SSF159888">
    <property type="entry name" value="YdhG-like"/>
    <property type="match status" value="1"/>
</dbReference>
<evidence type="ECO:0000313" key="4">
    <source>
        <dbReference type="Proteomes" id="UP000656732"/>
    </source>
</evidence>
<feature type="coiled-coil region" evidence="1">
    <location>
        <begin position="10"/>
        <end position="44"/>
    </location>
</feature>
<keyword evidence="4" id="KW-1185">Reference proteome</keyword>
<comment type="caution">
    <text evidence="3">The sequence shown here is derived from an EMBL/GenBank/DDBJ whole genome shotgun (WGS) entry which is preliminary data.</text>
</comment>
<dbReference type="AlphaFoldDB" id="A0A918C1X7"/>
<sequence length="180" mass="19406">MSANTSTGRAGFSEEERAAIQERAAELRKEVDRGRGKKAAAEELDVLSKIAQMEEADRAVAERIHTIVTATAPELSPKLWYGQPAYARKGKVVCFFRSGRVDKERYSTFGFTPAANLDNDSGLWPTSYAVTELSESAAQMITALVTKAASGVPCGLSSRTHAGGAELSDPRCNSESYSRP</sequence>
<name>A0A918C1X7_9ACTN</name>
<gene>
    <name evidence="3" type="ORF">GCM10010280_56640</name>
</gene>
<evidence type="ECO:0008006" key="5">
    <source>
        <dbReference type="Google" id="ProtNLM"/>
    </source>
</evidence>
<organism evidence="3 4">
    <name type="scientific">Streptomyces pilosus</name>
    <dbReference type="NCBI Taxonomy" id="28893"/>
    <lineage>
        <taxon>Bacteria</taxon>
        <taxon>Bacillati</taxon>
        <taxon>Actinomycetota</taxon>
        <taxon>Actinomycetes</taxon>
        <taxon>Kitasatosporales</taxon>
        <taxon>Streptomycetaceae</taxon>
        <taxon>Streptomyces</taxon>
    </lineage>
</organism>
<reference evidence="3" key="1">
    <citation type="journal article" date="2014" name="Int. J. Syst. Evol. Microbiol.">
        <title>Complete genome sequence of Corynebacterium casei LMG S-19264T (=DSM 44701T), isolated from a smear-ripened cheese.</title>
        <authorList>
            <consortium name="US DOE Joint Genome Institute (JGI-PGF)"/>
            <person name="Walter F."/>
            <person name="Albersmeier A."/>
            <person name="Kalinowski J."/>
            <person name="Ruckert C."/>
        </authorList>
    </citation>
    <scope>NUCLEOTIDE SEQUENCE</scope>
    <source>
        <strain evidence="3">JCM 4403</strain>
    </source>
</reference>